<dbReference type="Proteomes" id="UP001151699">
    <property type="component" value="Chromosome A"/>
</dbReference>
<gene>
    <name evidence="10" type="primary">HOMER2</name>
    <name evidence="10" type="ORF">Bhyg_05067</name>
</gene>
<evidence type="ECO:0000256" key="2">
    <source>
        <dbReference type="ARBA" id="ARBA00022490"/>
    </source>
</evidence>
<dbReference type="CDD" id="cd01206">
    <property type="entry name" value="EVH1_Homer_Vesl"/>
    <property type="match status" value="1"/>
</dbReference>
<protein>
    <submittedName>
        <fullName evidence="10">Homer protein like 2</fullName>
    </submittedName>
</protein>
<evidence type="ECO:0000256" key="7">
    <source>
        <dbReference type="SAM" id="Coils"/>
    </source>
</evidence>
<dbReference type="SMART" id="SM00461">
    <property type="entry name" value="WH1"/>
    <property type="match status" value="1"/>
</dbReference>
<keyword evidence="3" id="KW-0770">Synapse</keyword>
<evidence type="ECO:0000256" key="3">
    <source>
        <dbReference type="ARBA" id="ARBA00023018"/>
    </source>
</evidence>
<evidence type="ECO:0000256" key="4">
    <source>
        <dbReference type="ARBA" id="ARBA00023054"/>
    </source>
</evidence>
<comment type="caution">
    <text evidence="10">The sequence shown here is derived from an EMBL/GenBank/DDBJ whole genome shotgun (WGS) entry which is preliminary data.</text>
</comment>
<dbReference type="OrthoDB" id="9983798at2759"/>
<sequence length="377" mass="42428">IAIKNNSFRFSEQPIFTCQAHVFHIDPKTKRTWITASTKAVSVSFFYDSSRNLYRIISVEGSKAVINSTITPMMSFTQTSQKFGQWSDVRANTVYGLGFSSEAELTKFVEKFQEVKEATKNALAKTANGSSVATPITSANTSPVTGRNSVFQNDNAVTNDINVEPPQLMSAANLQNANPDSPSHKIITNANNLENKPSLNNSSTESGPQTEQQMKYENERLKMALAQSCTNAKKWEIELATLKSNNIRLTSALQESTANVDEWKRQLHTYKEENLRLKLAMDAMKPVGSQSSGQTSTESNDEMRREIIFLKNRVQVLEKDLMNADIELKATNKCLKEKNNDQIMKQLTDINSEYSKRLIEMSNLQKEMEKLLLQRST</sequence>
<organism evidence="10 11">
    <name type="scientific">Pseudolycoriella hygida</name>
    <dbReference type="NCBI Taxonomy" id="35572"/>
    <lineage>
        <taxon>Eukaryota</taxon>
        <taxon>Metazoa</taxon>
        <taxon>Ecdysozoa</taxon>
        <taxon>Arthropoda</taxon>
        <taxon>Hexapoda</taxon>
        <taxon>Insecta</taxon>
        <taxon>Pterygota</taxon>
        <taxon>Neoptera</taxon>
        <taxon>Endopterygota</taxon>
        <taxon>Diptera</taxon>
        <taxon>Nematocera</taxon>
        <taxon>Sciaroidea</taxon>
        <taxon>Sciaridae</taxon>
        <taxon>Pseudolycoriella</taxon>
    </lineage>
</organism>
<feature type="compositionally biased region" description="Polar residues" evidence="8">
    <location>
        <begin position="127"/>
        <end position="152"/>
    </location>
</feature>
<name>A0A9Q0NH37_9DIPT</name>
<evidence type="ECO:0000256" key="6">
    <source>
        <dbReference type="ARBA" id="ARBA00034105"/>
    </source>
</evidence>
<dbReference type="PANTHER" id="PTHR10918">
    <property type="entry name" value="HOMER"/>
    <property type="match status" value="1"/>
</dbReference>
<evidence type="ECO:0000313" key="10">
    <source>
        <dbReference type="EMBL" id="KAJ6649827.1"/>
    </source>
</evidence>
<evidence type="ECO:0000256" key="1">
    <source>
        <dbReference type="ARBA" id="ARBA00004496"/>
    </source>
</evidence>
<dbReference type="AlphaFoldDB" id="A0A9Q0NH37"/>
<dbReference type="InterPro" id="IPR044100">
    <property type="entry name" value="Homer_EVH1"/>
</dbReference>
<comment type="subcellular location">
    <subcellularLocation>
        <location evidence="1">Cytoplasm</location>
    </subcellularLocation>
    <subcellularLocation>
        <location evidence="6">Postsynaptic density</location>
    </subcellularLocation>
</comment>
<reference evidence="10" key="1">
    <citation type="submission" date="2022-07" db="EMBL/GenBank/DDBJ databases">
        <authorList>
            <person name="Trinca V."/>
            <person name="Uliana J.V.C."/>
            <person name="Torres T.T."/>
            <person name="Ward R.J."/>
            <person name="Monesi N."/>
        </authorList>
    </citation>
    <scope>NUCLEOTIDE SEQUENCE</scope>
    <source>
        <strain evidence="10">HSMRA1968</strain>
        <tissue evidence="10">Whole embryos</tissue>
    </source>
</reference>
<keyword evidence="11" id="KW-1185">Reference proteome</keyword>
<feature type="region of interest" description="Disordered" evidence="8">
    <location>
        <begin position="174"/>
        <end position="212"/>
    </location>
</feature>
<dbReference type="GO" id="GO:0007216">
    <property type="term" value="P:G protein-coupled glutamate receptor signaling pathway"/>
    <property type="evidence" value="ECO:0007669"/>
    <property type="project" value="InterPro"/>
</dbReference>
<dbReference type="FunFam" id="2.30.29.30:FF:000014">
    <property type="entry name" value="Homer homolog 1 (Drosophila)"/>
    <property type="match status" value="1"/>
</dbReference>
<dbReference type="PROSITE" id="PS50229">
    <property type="entry name" value="WH1"/>
    <property type="match status" value="1"/>
</dbReference>
<dbReference type="Pfam" id="PF00568">
    <property type="entry name" value="WH1"/>
    <property type="match status" value="1"/>
</dbReference>
<evidence type="ECO:0000256" key="5">
    <source>
        <dbReference type="ARBA" id="ARBA00023606"/>
    </source>
</evidence>
<keyword evidence="2" id="KW-0963">Cytoplasm</keyword>
<evidence type="ECO:0000313" key="11">
    <source>
        <dbReference type="Proteomes" id="UP001151699"/>
    </source>
</evidence>
<evidence type="ECO:0000256" key="8">
    <source>
        <dbReference type="SAM" id="MobiDB-lite"/>
    </source>
</evidence>
<dbReference type="InterPro" id="IPR045027">
    <property type="entry name" value="Homer"/>
</dbReference>
<feature type="region of interest" description="Disordered" evidence="8">
    <location>
        <begin position="126"/>
        <end position="152"/>
    </location>
</feature>
<dbReference type="GO" id="GO:0035256">
    <property type="term" value="F:G protein-coupled glutamate receptor binding"/>
    <property type="evidence" value="ECO:0007669"/>
    <property type="project" value="InterPro"/>
</dbReference>
<feature type="non-terminal residue" evidence="10">
    <location>
        <position position="377"/>
    </location>
</feature>
<comment type="similarity">
    <text evidence="5">Belongs to the Homer family.</text>
</comment>
<dbReference type="InterPro" id="IPR011993">
    <property type="entry name" value="PH-like_dom_sf"/>
</dbReference>
<dbReference type="SUPFAM" id="SSF50729">
    <property type="entry name" value="PH domain-like"/>
    <property type="match status" value="1"/>
</dbReference>
<dbReference type="GO" id="GO:0014069">
    <property type="term" value="C:postsynaptic density"/>
    <property type="evidence" value="ECO:0007669"/>
    <property type="project" value="UniProtKB-SubCell"/>
</dbReference>
<proteinExistence type="inferred from homology"/>
<accession>A0A9Q0NH37</accession>
<dbReference type="EMBL" id="WJQU01000001">
    <property type="protein sequence ID" value="KAJ6649827.1"/>
    <property type="molecule type" value="Genomic_DNA"/>
</dbReference>
<dbReference type="InterPro" id="IPR000697">
    <property type="entry name" value="WH1/EVH1_dom"/>
</dbReference>
<dbReference type="Gene3D" id="2.30.29.30">
    <property type="entry name" value="Pleckstrin-homology domain (PH domain)/Phosphotyrosine-binding domain (PTB)"/>
    <property type="match status" value="1"/>
</dbReference>
<feature type="domain" description="WH1" evidence="9">
    <location>
        <begin position="7"/>
        <end position="119"/>
    </location>
</feature>
<keyword evidence="4 7" id="KW-0175">Coiled coil</keyword>
<evidence type="ECO:0000259" key="9">
    <source>
        <dbReference type="PROSITE" id="PS50229"/>
    </source>
</evidence>
<dbReference type="GO" id="GO:0005737">
    <property type="term" value="C:cytoplasm"/>
    <property type="evidence" value="ECO:0007669"/>
    <property type="project" value="UniProtKB-SubCell"/>
</dbReference>
<feature type="coiled-coil region" evidence="7">
    <location>
        <begin position="253"/>
        <end position="327"/>
    </location>
</feature>